<comment type="caution">
    <text evidence="1">The sequence shown here is derived from an EMBL/GenBank/DDBJ whole genome shotgun (WGS) entry which is preliminary data.</text>
</comment>
<reference evidence="1" key="1">
    <citation type="journal article" date="2019" name="Sci. Rep.">
        <title>Draft genome of Tanacetum cinerariifolium, the natural source of mosquito coil.</title>
        <authorList>
            <person name="Yamashiro T."/>
            <person name="Shiraishi A."/>
            <person name="Satake H."/>
            <person name="Nakayama K."/>
        </authorList>
    </citation>
    <scope>NUCLEOTIDE SEQUENCE</scope>
</reference>
<accession>A0A699L7H9</accession>
<gene>
    <name evidence="1" type="ORF">Tci_692787</name>
</gene>
<dbReference type="EMBL" id="BKCJ010575703">
    <property type="protein sequence ID" value="GFB20816.1"/>
    <property type="molecule type" value="Genomic_DNA"/>
</dbReference>
<feature type="non-terminal residue" evidence="1">
    <location>
        <position position="1"/>
    </location>
</feature>
<organism evidence="1">
    <name type="scientific">Tanacetum cinerariifolium</name>
    <name type="common">Dalmatian daisy</name>
    <name type="synonym">Chrysanthemum cinerariifolium</name>
    <dbReference type="NCBI Taxonomy" id="118510"/>
    <lineage>
        <taxon>Eukaryota</taxon>
        <taxon>Viridiplantae</taxon>
        <taxon>Streptophyta</taxon>
        <taxon>Embryophyta</taxon>
        <taxon>Tracheophyta</taxon>
        <taxon>Spermatophyta</taxon>
        <taxon>Magnoliopsida</taxon>
        <taxon>eudicotyledons</taxon>
        <taxon>Gunneridae</taxon>
        <taxon>Pentapetalae</taxon>
        <taxon>asterids</taxon>
        <taxon>campanulids</taxon>
        <taxon>Asterales</taxon>
        <taxon>Asteraceae</taxon>
        <taxon>Asteroideae</taxon>
        <taxon>Anthemideae</taxon>
        <taxon>Anthemidinae</taxon>
        <taxon>Tanacetum</taxon>
    </lineage>
</organism>
<protein>
    <submittedName>
        <fullName evidence="1">Uncharacterized protein</fullName>
    </submittedName>
</protein>
<name>A0A699L7H9_TANCI</name>
<sequence>GRLAEASPLVAQTDYAFLNKIFEYAAEPLSVILQLEPKKFVRLANIPTSRDAHVSPPIVMESTVTPASESLELSTNVVFVPSVVASKQNEEGVFLQGTSHVLDDVVEVTVIESKRVSSGLTNVIVAISAGEKGDGSLLSYAADEETATNPFGV</sequence>
<dbReference type="AlphaFoldDB" id="A0A699L7H9"/>
<proteinExistence type="predicted"/>
<evidence type="ECO:0000313" key="1">
    <source>
        <dbReference type="EMBL" id="GFB20816.1"/>
    </source>
</evidence>